<comment type="caution">
    <text evidence="7">Lacks conserved residue(s) required for the propagation of feature annotation.</text>
</comment>
<comment type="caution">
    <text evidence="11">The sequence shown here is derived from an EMBL/GenBank/DDBJ whole genome shotgun (WGS) entry which is preliminary data.</text>
</comment>
<reference evidence="11 12" key="1">
    <citation type="journal article" date="2021" name="Nat. Commun.">
        <title>Reductive evolution and unique predatory mode in the CPR bacterium Vampirococcus lugosii.</title>
        <authorList>
            <person name="Moreira D."/>
            <person name="Zivanovic Y."/>
            <person name="Lopez-Archilla A.I."/>
            <person name="Iniesto M."/>
            <person name="Lopez-Garcia P."/>
        </authorList>
    </citation>
    <scope>NUCLEOTIDE SEQUENCE [LARGE SCALE GENOMIC DNA]</scope>
    <source>
        <strain evidence="11">Chiprana</strain>
    </source>
</reference>
<dbReference type="EC" id="6.1.1.9" evidence="7"/>
<dbReference type="InterPro" id="IPR002300">
    <property type="entry name" value="aa-tRNA-synth_Ia"/>
</dbReference>
<keyword evidence="3 7" id="KW-0067">ATP-binding</keyword>
<dbReference type="InterPro" id="IPR033705">
    <property type="entry name" value="Anticodon_Ia_Val"/>
</dbReference>
<dbReference type="Gene3D" id="3.40.50.620">
    <property type="entry name" value="HUPs"/>
    <property type="match status" value="3"/>
</dbReference>
<dbReference type="PANTHER" id="PTHR11946">
    <property type="entry name" value="VALYL-TRNA SYNTHETASES"/>
    <property type="match status" value="1"/>
</dbReference>
<feature type="coiled-coil region" evidence="7">
    <location>
        <begin position="934"/>
        <end position="999"/>
    </location>
</feature>
<dbReference type="Pfam" id="PF10458">
    <property type="entry name" value="Val_tRNA-synt_C"/>
    <property type="match status" value="1"/>
</dbReference>
<dbReference type="SUPFAM" id="SSF47323">
    <property type="entry name" value="Anticodon-binding domain of a subclass of class I aminoacyl-tRNA synthetases"/>
    <property type="match status" value="1"/>
</dbReference>
<comment type="similarity">
    <text evidence="7">Belongs to the class-I aminoacyl-tRNA synthetase family. ValS type 1 subfamily.</text>
</comment>
<dbReference type="InterPro" id="IPR009080">
    <property type="entry name" value="tRNAsynth_Ia_anticodon-bd"/>
</dbReference>
<evidence type="ECO:0000256" key="7">
    <source>
        <dbReference type="HAMAP-Rule" id="MF_02004"/>
    </source>
</evidence>
<dbReference type="RefSeq" id="WP_213348065.1">
    <property type="nucleotide sequence ID" value="NZ_JAEDAM010000002.1"/>
</dbReference>
<dbReference type="SUPFAM" id="SSF50677">
    <property type="entry name" value="ValRS/IleRS/LeuRS editing domain"/>
    <property type="match status" value="1"/>
</dbReference>
<evidence type="ECO:0000256" key="6">
    <source>
        <dbReference type="ARBA" id="ARBA00047552"/>
    </source>
</evidence>
<dbReference type="CDD" id="cd00817">
    <property type="entry name" value="ValRS_core"/>
    <property type="match status" value="1"/>
</dbReference>
<dbReference type="SUPFAM" id="SSF52374">
    <property type="entry name" value="Nucleotidylyl transferase"/>
    <property type="match status" value="1"/>
</dbReference>
<evidence type="ECO:0000313" key="11">
    <source>
        <dbReference type="EMBL" id="MBS8121491.1"/>
    </source>
</evidence>
<dbReference type="EMBL" id="JAEDAM010000002">
    <property type="protein sequence ID" value="MBS8121491.1"/>
    <property type="molecule type" value="Genomic_DNA"/>
</dbReference>
<evidence type="ECO:0000259" key="10">
    <source>
        <dbReference type="Pfam" id="PF10458"/>
    </source>
</evidence>
<evidence type="ECO:0000259" key="9">
    <source>
        <dbReference type="Pfam" id="PF08264"/>
    </source>
</evidence>
<keyword evidence="7" id="KW-0175">Coiled coil</keyword>
<dbReference type="Gene3D" id="1.10.730.10">
    <property type="entry name" value="Isoleucyl-tRNA Synthetase, Domain 1"/>
    <property type="match status" value="1"/>
</dbReference>
<evidence type="ECO:0000256" key="5">
    <source>
        <dbReference type="ARBA" id="ARBA00023146"/>
    </source>
</evidence>
<accession>A0ABS5QL98</accession>
<dbReference type="InterPro" id="IPR037118">
    <property type="entry name" value="Val-tRNA_synth_C_sf"/>
</dbReference>
<dbReference type="InterPro" id="IPR002303">
    <property type="entry name" value="Valyl-tRNA_ligase"/>
</dbReference>
<feature type="domain" description="Aminoacyl-tRNA synthetase class Ia" evidence="8">
    <location>
        <begin position="16"/>
        <end position="435"/>
    </location>
</feature>
<dbReference type="SUPFAM" id="SSF46589">
    <property type="entry name" value="tRNA-binding arm"/>
    <property type="match status" value="1"/>
</dbReference>
<evidence type="ECO:0000256" key="4">
    <source>
        <dbReference type="ARBA" id="ARBA00022917"/>
    </source>
</evidence>
<dbReference type="InterPro" id="IPR013155">
    <property type="entry name" value="M/V/L/I-tRNA-synth_anticd-bd"/>
</dbReference>
<evidence type="ECO:0000259" key="8">
    <source>
        <dbReference type="Pfam" id="PF00133"/>
    </source>
</evidence>
<dbReference type="InterPro" id="IPR009008">
    <property type="entry name" value="Val/Leu/Ile-tRNA-synth_edit"/>
</dbReference>
<proteinExistence type="inferred from homology"/>
<comment type="subcellular location">
    <subcellularLocation>
        <location evidence="7">Cytoplasm</location>
    </subcellularLocation>
</comment>
<dbReference type="GO" id="GO:0004832">
    <property type="term" value="F:valine-tRNA ligase activity"/>
    <property type="evidence" value="ECO:0007669"/>
    <property type="project" value="UniProtKB-EC"/>
</dbReference>
<evidence type="ECO:0000313" key="12">
    <source>
        <dbReference type="Proteomes" id="UP000680365"/>
    </source>
</evidence>
<dbReference type="InterPro" id="IPR014729">
    <property type="entry name" value="Rossmann-like_a/b/a_fold"/>
</dbReference>
<dbReference type="Proteomes" id="UP000680365">
    <property type="component" value="Unassembled WGS sequence"/>
</dbReference>
<dbReference type="Gene3D" id="3.90.740.10">
    <property type="entry name" value="Valyl/Leucyl/Isoleucyl-tRNA synthetase, editing domain"/>
    <property type="match status" value="1"/>
</dbReference>
<evidence type="ECO:0000256" key="2">
    <source>
        <dbReference type="ARBA" id="ARBA00022741"/>
    </source>
</evidence>
<comment type="function">
    <text evidence="7">Catalyzes the attachment of valine to tRNA(Val). As ValRS can inadvertently accommodate and process structurally similar amino acids such as threonine, to avoid such errors, it has a 'posttransfer' editing activity that hydrolyzes mischarged Thr-tRNA(Val) in a tRNA-dependent manner.</text>
</comment>
<keyword evidence="7" id="KW-0963">Cytoplasm</keyword>
<evidence type="ECO:0000256" key="3">
    <source>
        <dbReference type="ARBA" id="ARBA00022840"/>
    </source>
</evidence>
<dbReference type="PANTHER" id="PTHR11946:SF93">
    <property type="entry name" value="VALINE--TRNA LIGASE, CHLOROPLASTIC_MITOCHONDRIAL 2"/>
    <property type="match status" value="1"/>
</dbReference>
<dbReference type="InterPro" id="IPR010978">
    <property type="entry name" value="tRNA-bd_arm"/>
</dbReference>
<keyword evidence="5 7" id="KW-0030">Aminoacyl-tRNA synthetase</keyword>
<feature type="domain" description="Methionyl/Valyl/Leucyl/Isoleucyl-tRNA synthetase anticodon-binding" evidence="9">
    <location>
        <begin position="737"/>
        <end position="873"/>
    </location>
</feature>
<gene>
    <name evidence="7" type="primary">valS</name>
    <name evidence="11" type="ORF">VAMP_5n161</name>
</gene>
<comment type="catalytic activity">
    <reaction evidence="6 7">
        <text>tRNA(Val) + L-valine + ATP = L-valyl-tRNA(Val) + AMP + diphosphate</text>
        <dbReference type="Rhea" id="RHEA:10704"/>
        <dbReference type="Rhea" id="RHEA-COMP:9672"/>
        <dbReference type="Rhea" id="RHEA-COMP:9708"/>
        <dbReference type="ChEBI" id="CHEBI:30616"/>
        <dbReference type="ChEBI" id="CHEBI:33019"/>
        <dbReference type="ChEBI" id="CHEBI:57762"/>
        <dbReference type="ChEBI" id="CHEBI:78442"/>
        <dbReference type="ChEBI" id="CHEBI:78537"/>
        <dbReference type="ChEBI" id="CHEBI:456215"/>
        <dbReference type="EC" id="6.1.1.9"/>
    </reaction>
</comment>
<dbReference type="Pfam" id="PF08264">
    <property type="entry name" value="Anticodon_1"/>
    <property type="match status" value="1"/>
</dbReference>
<evidence type="ECO:0000256" key="1">
    <source>
        <dbReference type="ARBA" id="ARBA00022598"/>
    </source>
</evidence>
<feature type="domain" description="Aminoacyl-tRNA synthetase class Ia" evidence="8">
    <location>
        <begin position="551"/>
        <end position="683"/>
    </location>
</feature>
<dbReference type="InterPro" id="IPR019499">
    <property type="entry name" value="Val-tRNA_synth_tRNA-bd"/>
</dbReference>
<keyword evidence="2 7" id="KW-0547">Nucleotide-binding</keyword>
<name>A0ABS5QL98_9BACT</name>
<comment type="domain">
    <text evidence="7">ValRS has two distinct active sites: one for aminoacylation and one for editing. The misactivated threonine is translocated from the active site to the editing site.</text>
</comment>
<keyword evidence="1 7" id="KW-0436">Ligase</keyword>
<protein>
    <recommendedName>
        <fullName evidence="7">Valine--tRNA ligase</fullName>
        <ecNumber evidence="7">6.1.1.9</ecNumber>
    </recommendedName>
    <alternativeName>
        <fullName evidence="7">Valyl-tRNA synthetase</fullName>
        <shortName evidence="7">ValRS</shortName>
    </alternativeName>
</protein>
<dbReference type="Pfam" id="PF00133">
    <property type="entry name" value="tRNA-synt_1"/>
    <property type="match status" value="2"/>
</dbReference>
<keyword evidence="12" id="KW-1185">Reference proteome</keyword>
<dbReference type="CDD" id="cd07962">
    <property type="entry name" value="Anticodon_Ia_Val"/>
    <property type="match status" value="1"/>
</dbReference>
<dbReference type="Gene3D" id="1.10.287.380">
    <property type="entry name" value="Valyl-tRNA synthetase, C-terminal domain"/>
    <property type="match status" value="1"/>
</dbReference>
<keyword evidence="4 7" id="KW-0648">Protein biosynthesis</keyword>
<dbReference type="HAMAP" id="MF_02004">
    <property type="entry name" value="Val_tRNA_synth_type1"/>
    <property type="match status" value="1"/>
</dbReference>
<dbReference type="PRINTS" id="PR00986">
    <property type="entry name" value="TRNASYNTHVAL"/>
</dbReference>
<organism evidence="11 12">
    <name type="scientific">Candidatus Vampirococcus lugosii</name>
    <dbReference type="NCBI Taxonomy" id="2789015"/>
    <lineage>
        <taxon>Bacteria</taxon>
        <taxon>Candidatus Absconditibacteriota</taxon>
        <taxon>Vampirococcus</taxon>
    </lineage>
</organism>
<comment type="subunit">
    <text evidence="7">Monomer.</text>
</comment>
<sequence>MLNFPKKYDHNLENEINKVWKENDLFLSKNNKNIDFSNGKKFSISMPPPNVTGILHNGHAFMLSIQDAIIRHARMLGYDVLYIPGTDHAGIATQSVVEKSLKKKGITKYDLGREKFVEEVWTWSKKSRNKIISQINSMGVSVDRSKEQFTFSERLSRAVRKAFVELEKKGKIYKGDRIVNWCSKSKSVISDIEVNYKTEEVNMYYIRYFIEGKGDSITVATVRPETIFADVAIAVNPKDKRYKKYIGKNVLIPIVNRTIPVIADEYVDTVFGTGALKITPTHDINDFEIGKRHNLPMDRFSIDKNGKFTDLAGEFAGYDWEDVYSNFLQTLEEIGNIEMIERYETQIPYSERYNNKIQPILSKQWFVDVDEMAQKSIKTIKDGETKIYPQRFDKIYYEWLENIKHWCISRQIWWGHRIPVWYCKNGHKNSFDEDNVLINDDKKKILSMIIFNLIADTKLKNPFNIEDLINILFEDSIVPREGKIYETYLNIYQEKFKNDNKKLEQVNELLNLFNSFDLDSSDLMQIGEDLIEILDNSSNITGNSEFYKFNFVCKSCNDENLKQDEDVLDTWFSSSLWPFSILGWPENTQDLKDYYPNTVMETGYDIIFFRVARMMMMGNEIMGKKAFDNIYLHGLVRDYKGQKISKSLGNNIDPLEIVEKYGADSLRLSLILGTTPGNDMKFSMDKLDYNKRFINKLWNASRFIYMNALAGDKNISINYNLIRDDIKDNIDKLNDFDKWILGKLNNLSKLGNNYLDKFMLGEFGQEIIKVAWHDFCDWYIEISKVQESEYTSKILIYGIGTILKFLHPYIPFVSEKLWSLLGFEGYLINSQFPQIINFSDGDPKIKIFMDIVGEYRNLRSETDTKPHEKVDIILSTDTVLINFIKKYEKILISLVGTQKINYSNSSKEITDDYSVGYVDDTKLGLRGIKKLSNKDILKNLEKELEDENQFLQGLRNLVSSPGFIEKAPANVVEDKTNKIKEIKKKIENIEYEIAKLKIKN</sequence>
<comment type="domain">
    <text evidence="7">The C-terminal coiled-coil domain is crucial for aminoacylation activity.</text>
</comment>
<feature type="binding site" evidence="7">
    <location>
        <position position="646"/>
    </location>
    <ligand>
        <name>ATP</name>
        <dbReference type="ChEBI" id="CHEBI:30616"/>
    </ligand>
</feature>
<feature type="domain" description="Valyl-tRNA synthetase tRNA-binding arm" evidence="10">
    <location>
        <begin position="938"/>
        <end position="997"/>
    </location>
</feature>